<evidence type="ECO:0008006" key="9">
    <source>
        <dbReference type="Google" id="ProtNLM"/>
    </source>
</evidence>
<evidence type="ECO:0000256" key="2">
    <source>
        <dbReference type="ARBA" id="ARBA00007375"/>
    </source>
</evidence>
<reference evidence="7 8" key="1">
    <citation type="submission" date="2016-10" db="EMBL/GenBank/DDBJ databases">
        <title>Actinomyces aegypiusis sp. nov., isolated from the Aegypius monachus in Qinghai Tibet Plateau China.</title>
        <authorList>
            <person name="Wang Y."/>
        </authorList>
    </citation>
    <scope>NUCLEOTIDE SEQUENCE [LARGE SCALE GENOMIC DNA]</scope>
    <source>
        <strain evidence="7 8">VUL4_3</strain>
    </source>
</reference>
<dbReference type="RefSeq" id="WP_071164522.1">
    <property type="nucleotide sequence ID" value="NZ_CP017812.1"/>
</dbReference>
<dbReference type="PANTHER" id="PTHR31885:SF6">
    <property type="entry name" value="GH04784P"/>
    <property type="match status" value="1"/>
</dbReference>
<dbReference type="InterPro" id="IPR012506">
    <property type="entry name" value="TMEM86B-like"/>
</dbReference>
<evidence type="ECO:0000256" key="1">
    <source>
        <dbReference type="ARBA" id="ARBA00004141"/>
    </source>
</evidence>
<keyword evidence="5 6" id="KW-0472">Membrane</keyword>
<comment type="similarity">
    <text evidence="2">Belongs to the TMEM86 family.</text>
</comment>
<dbReference type="Pfam" id="PF07947">
    <property type="entry name" value="YhhN"/>
    <property type="match status" value="1"/>
</dbReference>
<feature type="transmembrane region" description="Helical" evidence="6">
    <location>
        <begin position="173"/>
        <end position="195"/>
    </location>
</feature>
<feature type="transmembrane region" description="Helical" evidence="6">
    <location>
        <begin position="20"/>
        <end position="45"/>
    </location>
</feature>
<gene>
    <name evidence="7" type="ORF">BK816_06955</name>
</gene>
<sequence>MLPPFELDWLHGSPLLTFGISTPLLPLLLGSVFVLVALVNVGANLRDASGVARWSKPFLVPLLIAMAITWSLSSAHTTPVSWSVYLLIGALVFGWLGDVFLLAEGDTFFLLGLVSFLVGHVFYAAISLYWLSLWGWPSLGKILFALLAGGLYAFFAFPFMYSKARDDSLIKTFPIAVFFYSGVILTATILFLIAHLQSPTLGTEACLWGAALFLVSDTTLSKQVFYRHSKLRQGMLMCTYLAGQCLLTGGILAVSASI</sequence>
<dbReference type="PANTHER" id="PTHR31885">
    <property type="entry name" value="GH04784P"/>
    <property type="match status" value="1"/>
</dbReference>
<feature type="transmembrane region" description="Helical" evidence="6">
    <location>
        <begin position="142"/>
        <end position="161"/>
    </location>
</feature>
<feature type="transmembrane region" description="Helical" evidence="6">
    <location>
        <begin position="82"/>
        <end position="101"/>
    </location>
</feature>
<dbReference type="Proteomes" id="UP000176288">
    <property type="component" value="Chromosome"/>
</dbReference>
<evidence type="ECO:0000313" key="8">
    <source>
        <dbReference type="Proteomes" id="UP000176288"/>
    </source>
</evidence>
<comment type="subcellular location">
    <subcellularLocation>
        <location evidence="1">Membrane</location>
        <topology evidence="1">Multi-pass membrane protein</topology>
    </subcellularLocation>
</comment>
<dbReference type="GO" id="GO:0016787">
    <property type="term" value="F:hydrolase activity"/>
    <property type="evidence" value="ECO:0007669"/>
    <property type="project" value="TreeGrafter"/>
</dbReference>
<keyword evidence="3 6" id="KW-0812">Transmembrane</keyword>
<evidence type="ECO:0000256" key="5">
    <source>
        <dbReference type="ARBA" id="ARBA00023136"/>
    </source>
</evidence>
<proteinExistence type="inferred from homology"/>
<feature type="transmembrane region" description="Helical" evidence="6">
    <location>
        <begin position="57"/>
        <end position="76"/>
    </location>
</feature>
<protein>
    <recommendedName>
        <fullName evidence="9">Lysoplasmalogenase</fullName>
    </recommendedName>
</protein>
<keyword evidence="8" id="KW-1185">Reference proteome</keyword>
<dbReference type="GO" id="GO:0016020">
    <property type="term" value="C:membrane"/>
    <property type="evidence" value="ECO:0007669"/>
    <property type="project" value="UniProtKB-SubCell"/>
</dbReference>
<evidence type="ECO:0000256" key="6">
    <source>
        <dbReference type="SAM" id="Phobius"/>
    </source>
</evidence>
<dbReference type="EMBL" id="CP017812">
    <property type="protein sequence ID" value="AOZ73058.1"/>
    <property type="molecule type" value="Genomic_DNA"/>
</dbReference>
<name>A0A1D9MLF2_9ACTO</name>
<feature type="transmembrane region" description="Helical" evidence="6">
    <location>
        <begin position="108"/>
        <end position="130"/>
    </location>
</feature>
<organism evidence="7 8">
    <name type="scientific">Boudabousia tangfeifanii</name>
    <dbReference type="NCBI Taxonomy" id="1912795"/>
    <lineage>
        <taxon>Bacteria</taxon>
        <taxon>Bacillati</taxon>
        <taxon>Actinomycetota</taxon>
        <taxon>Actinomycetes</taxon>
        <taxon>Actinomycetales</taxon>
        <taxon>Actinomycetaceae</taxon>
        <taxon>Boudabousia</taxon>
    </lineage>
</organism>
<dbReference type="AlphaFoldDB" id="A0A1D9MLF2"/>
<evidence type="ECO:0000313" key="7">
    <source>
        <dbReference type="EMBL" id="AOZ73058.1"/>
    </source>
</evidence>
<evidence type="ECO:0000256" key="3">
    <source>
        <dbReference type="ARBA" id="ARBA00022692"/>
    </source>
</evidence>
<keyword evidence="4 6" id="KW-1133">Transmembrane helix</keyword>
<accession>A0A1D9MLF2</accession>
<feature type="transmembrane region" description="Helical" evidence="6">
    <location>
        <begin position="237"/>
        <end position="256"/>
    </location>
</feature>
<dbReference type="KEGG" id="avu:BK816_06955"/>
<evidence type="ECO:0000256" key="4">
    <source>
        <dbReference type="ARBA" id="ARBA00022989"/>
    </source>
</evidence>